<reference evidence="4 5" key="1">
    <citation type="submission" date="2024-06" db="EMBL/GenBank/DDBJ databases">
        <authorList>
            <person name="Pan Q."/>
            <person name="Wen M."/>
            <person name="Jouanno E."/>
            <person name="Zahm M."/>
            <person name="Klopp C."/>
            <person name="Cabau C."/>
            <person name="Louis A."/>
            <person name="Berthelot C."/>
            <person name="Parey E."/>
            <person name="Roest Crollius H."/>
            <person name="Montfort J."/>
            <person name="Robinson-Rechavi M."/>
            <person name="Bouchez O."/>
            <person name="Lampietro C."/>
            <person name="Lopez Roques C."/>
            <person name="Donnadieu C."/>
            <person name="Postlethwait J."/>
            <person name="Bobe J."/>
            <person name="Verreycken H."/>
            <person name="Guiguen Y."/>
        </authorList>
    </citation>
    <scope>NUCLEOTIDE SEQUENCE [LARGE SCALE GENOMIC DNA]</scope>
    <source>
        <strain evidence="4">Up_M1</strain>
        <tissue evidence="4">Testis</tissue>
    </source>
</reference>
<dbReference type="InterPro" id="IPR039664">
    <property type="entry name" value="GRB/APBB1IP"/>
</dbReference>
<dbReference type="EMBL" id="JAGEUA010000002">
    <property type="protein sequence ID" value="KAL1006941.1"/>
    <property type="molecule type" value="Genomic_DNA"/>
</dbReference>
<accession>A0ABD0XXY1</accession>
<dbReference type="PANTHER" id="PTHR11243:SF14">
    <property type="entry name" value="AMYLOID BETA A4 PRECURSOR PROTEIN-BINDING FAMILY B MEMBER 1-INTERACTING PROTEIN"/>
    <property type="match status" value="1"/>
</dbReference>
<name>A0ABD0XXY1_UMBPY</name>
<dbReference type="Gene3D" id="3.10.20.90">
    <property type="entry name" value="Phosphatidylinositol 3-kinase Catalytic Subunit, Chain A, domain 1"/>
    <property type="match status" value="1"/>
</dbReference>
<gene>
    <name evidence="4" type="ORF">UPYG_G00079350</name>
</gene>
<comment type="caution">
    <text evidence="4">The sequence shown here is derived from an EMBL/GenBank/DDBJ whole genome shotgun (WGS) entry which is preliminary data.</text>
</comment>
<dbReference type="PROSITE" id="PS50200">
    <property type="entry name" value="RA"/>
    <property type="match status" value="1"/>
</dbReference>
<feature type="compositionally biased region" description="Polar residues" evidence="2">
    <location>
        <begin position="92"/>
        <end position="113"/>
    </location>
</feature>
<protein>
    <recommendedName>
        <fullName evidence="3">Ras-associating domain-containing protein</fullName>
    </recommendedName>
</protein>
<evidence type="ECO:0000313" key="4">
    <source>
        <dbReference type="EMBL" id="KAL1006941.1"/>
    </source>
</evidence>
<dbReference type="PANTHER" id="PTHR11243">
    <property type="entry name" value="GROWTH FACTOR RECEPTOR-BOUND PROTEIN"/>
    <property type="match status" value="1"/>
</dbReference>
<organism evidence="4 5">
    <name type="scientific">Umbra pygmaea</name>
    <name type="common">Eastern mudminnow</name>
    <dbReference type="NCBI Taxonomy" id="75934"/>
    <lineage>
        <taxon>Eukaryota</taxon>
        <taxon>Metazoa</taxon>
        <taxon>Chordata</taxon>
        <taxon>Craniata</taxon>
        <taxon>Vertebrata</taxon>
        <taxon>Euteleostomi</taxon>
        <taxon>Actinopterygii</taxon>
        <taxon>Neopterygii</taxon>
        <taxon>Teleostei</taxon>
        <taxon>Protacanthopterygii</taxon>
        <taxon>Esociformes</taxon>
        <taxon>Umbridae</taxon>
        <taxon>Umbra</taxon>
    </lineage>
</organism>
<dbReference type="InterPro" id="IPR000159">
    <property type="entry name" value="RA_dom"/>
</dbReference>
<comment type="subcellular location">
    <subcellularLocation>
        <location evidence="1">Cell membrane</location>
        <topology evidence="1">Peripheral membrane protein</topology>
    </subcellularLocation>
</comment>
<feature type="compositionally biased region" description="Basic and acidic residues" evidence="2">
    <location>
        <begin position="81"/>
        <end position="91"/>
    </location>
</feature>
<evidence type="ECO:0000256" key="1">
    <source>
        <dbReference type="ARBA" id="ARBA00004202"/>
    </source>
</evidence>
<dbReference type="SUPFAM" id="SSF54236">
    <property type="entry name" value="Ubiquitin-like"/>
    <property type="match status" value="1"/>
</dbReference>
<evidence type="ECO:0000313" key="5">
    <source>
        <dbReference type="Proteomes" id="UP001557470"/>
    </source>
</evidence>
<evidence type="ECO:0000259" key="3">
    <source>
        <dbReference type="PROSITE" id="PS50200"/>
    </source>
</evidence>
<evidence type="ECO:0000256" key="2">
    <source>
        <dbReference type="SAM" id="MobiDB-lite"/>
    </source>
</evidence>
<proteinExistence type="predicted"/>
<dbReference type="AlphaFoldDB" id="A0ABD0XXY1"/>
<keyword evidence="5" id="KW-1185">Reference proteome</keyword>
<dbReference type="GO" id="GO:0005886">
    <property type="term" value="C:plasma membrane"/>
    <property type="evidence" value="ECO:0007669"/>
    <property type="project" value="UniProtKB-SubCell"/>
</dbReference>
<sequence length="245" mass="27481">MDDIDAMFSNLLGEMDLLTQSLGVETLPPEPSSSNERNFTMGFADMNVESLNELEENDFDALMADLMTELNATEDKLEAELEEHQEAKASTKDLSSSPQRLTPDHVSSLSKTSPDFRPNNAHSPMADFSTSSLTPPLPQHHDKPSMDDIEAQIKSDKIKLALEKLKEAKVKKLVVKVVMNDGSSKTLMVDERQTVRNVLDNLFEKTHCDCNVDWSLFETNPELQLGESLLIKNIHLHTQISKSRK</sequence>
<dbReference type="Proteomes" id="UP001557470">
    <property type="component" value="Unassembled WGS sequence"/>
</dbReference>
<dbReference type="Pfam" id="PF21989">
    <property type="entry name" value="RA_2"/>
    <property type="match status" value="1"/>
</dbReference>
<dbReference type="InterPro" id="IPR029071">
    <property type="entry name" value="Ubiquitin-like_domsf"/>
</dbReference>
<feature type="region of interest" description="Disordered" evidence="2">
    <location>
        <begin position="81"/>
        <end position="145"/>
    </location>
</feature>
<feature type="domain" description="Ras-associating" evidence="3">
    <location>
        <begin position="171"/>
        <end position="245"/>
    </location>
</feature>